<evidence type="ECO:0000313" key="1">
    <source>
        <dbReference type="EMBL" id="OIO12949.1"/>
    </source>
</evidence>
<proteinExistence type="predicted"/>
<dbReference type="STRING" id="1805209.AUJ73_04640"/>
<evidence type="ECO:0000313" key="2">
    <source>
        <dbReference type="Proteomes" id="UP000183120"/>
    </source>
</evidence>
<accession>A0A1J4TQJ6</accession>
<dbReference type="AlphaFoldDB" id="A0A1J4TQJ6"/>
<dbReference type="Proteomes" id="UP000183120">
    <property type="component" value="Unassembled WGS sequence"/>
</dbReference>
<gene>
    <name evidence="1" type="ORF">AUJ73_04640</name>
</gene>
<sequence length="102" mass="11622">MIYRSVWNVVLSCRIDKAGSGAVQISFPDQDKRIIYFCLNLVGITPRVLDHRSRKPGLFPVGKQSVPLQIMLRMLDESDDPEISVDIENVKSVWQSFLLISM</sequence>
<comment type="caution">
    <text evidence="1">The sequence shown here is derived from an EMBL/GenBank/DDBJ whole genome shotgun (WGS) entry which is preliminary data.</text>
</comment>
<protein>
    <submittedName>
        <fullName evidence="1">Uncharacterized protein</fullName>
    </submittedName>
</protein>
<name>A0A1J4TQJ6_9BACT</name>
<dbReference type="EMBL" id="MNUY01000074">
    <property type="protein sequence ID" value="OIO12949.1"/>
    <property type="molecule type" value="Genomic_DNA"/>
</dbReference>
<organism evidence="1 2">
    <name type="scientific">Candidatus Gottesmanbacteria bacterium CG1_02_37_22</name>
    <dbReference type="NCBI Taxonomy" id="1805209"/>
    <lineage>
        <taxon>Bacteria</taxon>
        <taxon>Candidatus Gottesmaniibacteriota</taxon>
    </lineage>
</organism>
<reference evidence="1 2" key="1">
    <citation type="journal article" date="2016" name="Environ. Microbiol.">
        <title>Genomic resolution of a cold subsurface aquifer community provides metabolic insights for novel microbes adapted to high CO concentrations.</title>
        <authorList>
            <person name="Probst A.J."/>
            <person name="Castelle C.J."/>
            <person name="Singh A."/>
            <person name="Brown C.T."/>
            <person name="Anantharaman K."/>
            <person name="Sharon I."/>
            <person name="Hug L.A."/>
            <person name="Burstein D."/>
            <person name="Emerson J.B."/>
            <person name="Thomas B.C."/>
            <person name="Banfield J.F."/>
        </authorList>
    </citation>
    <scope>NUCLEOTIDE SEQUENCE [LARGE SCALE GENOMIC DNA]</scope>
    <source>
        <strain evidence="1">CG1_02_37_22</strain>
    </source>
</reference>